<evidence type="ECO:0000313" key="2">
    <source>
        <dbReference type="Proteomes" id="UP000321746"/>
    </source>
</evidence>
<dbReference type="Proteomes" id="UP000321746">
    <property type="component" value="Unassembled WGS sequence"/>
</dbReference>
<dbReference type="OrthoDB" id="9995886at2"/>
<keyword evidence="2" id="KW-1185">Reference proteome</keyword>
<dbReference type="RefSeq" id="WP_146892371.1">
    <property type="nucleotide sequence ID" value="NZ_BJYG01000063.1"/>
</dbReference>
<gene>
    <name evidence="1" type="ORF">AOE01nite_31910</name>
</gene>
<protein>
    <submittedName>
        <fullName evidence="1">Uncharacterized protein</fullName>
    </submittedName>
</protein>
<comment type="caution">
    <text evidence="1">The sequence shown here is derived from an EMBL/GenBank/DDBJ whole genome shotgun (WGS) entry which is preliminary data.</text>
</comment>
<name>A0A511XPU8_9PROT</name>
<evidence type="ECO:0000313" key="1">
    <source>
        <dbReference type="EMBL" id="GEN64967.1"/>
    </source>
</evidence>
<organism evidence="1 2">
    <name type="scientific">Acetobacter oeni</name>
    <dbReference type="NCBI Taxonomy" id="304077"/>
    <lineage>
        <taxon>Bacteria</taxon>
        <taxon>Pseudomonadati</taxon>
        <taxon>Pseudomonadota</taxon>
        <taxon>Alphaproteobacteria</taxon>
        <taxon>Acetobacterales</taxon>
        <taxon>Acetobacteraceae</taxon>
        <taxon>Acetobacter</taxon>
    </lineage>
</organism>
<sequence length="61" mass="7023">MADTHRQDAADLFAPLLPELALSRPEAGPDPRLVELARLLARRAAREWFEAQQREQTQRRS</sequence>
<proteinExistence type="predicted"/>
<accession>A0A511XPU8</accession>
<dbReference type="EMBL" id="BJYG01000063">
    <property type="protein sequence ID" value="GEN64967.1"/>
    <property type="molecule type" value="Genomic_DNA"/>
</dbReference>
<dbReference type="AlphaFoldDB" id="A0A511XPU8"/>
<reference evidence="1 2" key="1">
    <citation type="submission" date="2019-07" db="EMBL/GenBank/DDBJ databases">
        <title>Whole genome shotgun sequence of Acetobacter oeni NBRC 105207.</title>
        <authorList>
            <person name="Hosoyama A."/>
            <person name="Uohara A."/>
            <person name="Ohji S."/>
            <person name="Ichikawa N."/>
        </authorList>
    </citation>
    <scope>NUCLEOTIDE SEQUENCE [LARGE SCALE GENOMIC DNA]</scope>
    <source>
        <strain evidence="1 2">NBRC 105207</strain>
    </source>
</reference>